<feature type="transmembrane region" description="Helical" evidence="1">
    <location>
        <begin position="157"/>
        <end position="174"/>
    </location>
</feature>
<keyword evidence="1" id="KW-0472">Membrane</keyword>
<keyword evidence="1" id="KW-0812">Transmembrane</keyword>
<dbReference type="RefSeq" id="WP_068143943.1">
    <property type="nucleotide sequence ID" value="NZ_JBHSCR010000014.1"/>
</dbReference>
<evidence type="ECO:0000313" key="4">
    <source>
        <dbReference type="Proteomes" id="UP001595776"/>
    </source>
</evidence>
<sequence length="297" mass="33460">MQFRDMARGDIVAGMKGLRKFYNDCLPSWNERFLWGVVSLVTLVIVAVNALSILTDADRRGDELDTYIPWITEATSAVFIILLFPVVSWFVRRLPLDADGMKKAVLAHLGLSIAFSAIHVAGMVFLRKLIFWGLLGKNYSFLDVVWRDALYEYRKDVVTYILFVSLMYLVQALVRREQALKEGTSHTPEKRLAFKCGSELIWIKPSDFLYAKAAGNYVELYAGSTMHLVRLSMARLESQLSEAGLNVIRVHRSYAVNAESITSVKPKSDGDAEISLRDGSIVPASRRYRSQLSAINP</sequence>
<feature type="domain" description="HTH LytTR-type" evidence="2">
    <location>
        <begin position="192"/>
        <end position="297"/>
    </location>
</feature>
<keyword evidence="4" id="KW-1185">Reference proteome</keyword>
<dbReference type="InterPro" id="IPR046947">
    <property type="entry name" value="LytR-like"/>
</dbReference>
<evidence type="ECO:0000313" key="3">
    <source>
        <dbReference type="EMBL" id="MFC4349113.1"/>
    </source>
</evidence>
<dbReference type="PANTHER" id="PTHR37299">
    <property type="entry name" value="TRANSCRIPTIONAL REGULATOR-RELATED"/>
    <property type="match status" value="1"/>
</dbReference>
<dbReference type="PROSITE" id="PS50930">
    <property type="entry name" value="HTH_LYTTR"/>
    <property type="match status" value="1"/>
</dbReference>
<name>A0ABV8UED0_9PROT</name>
<feature type="transmembrane region" description="Helical" evidence="1">
    <location>
        <begin position="33"/>
        <end position="55"/>
    </location>
</feature>
<evidence type="ECO:0000259" key="2">
    <source>
        <dbReference type="PROSITE" id="PS50930"/>
    </source>
</evidence>
<dbReference type="InterPro" id="IPR007492">
    <property type="entry name" value="LytTR_DNA-bd_dom"/>
</dbReference>
<reference evidence="4" key="1">
    <citation type="journal article" date="2019" name="Int. J. Syst. Evol. Microbiol.">
        <title>The Global Catalogue of Microorganisms (GCM) 10K type strain sequencing project: providing services to taxonomists for standard genome sequencing and annotation.</title>
        <authorList>
            <consortium name="The Broad Institute Genomics Platform"/>
            <consortium name="The Broad Institute Genome Sequencing Center for Infectious Disease"/>
            <person name="Wu L."/>
            <person name="Ma J."/>
        </authorList>
    </citation>
    <scope>NUCLEOTIDE SEQUENCE [LARGE SCALE GENOMIC DNA]</scope>
    <source>
        <strain evidence="4">CGMCC 1.15304</strain>
    </source>
</reference>
<dbReference type="EMBL" id="JBHSCR010000014">
    <property type="protein sequence ID" value="MFC4349113.1"/>
    <property type="molecule type" value="Genomic_DNA"/>
</dbReference>
<proteinExistence type="predicted"/>
<gene>
    <name evidence="3" type="ORF">ACFO5Q_14760</name>
</gene>
<dbReference type="Pfam" id="PF04397">
    <property type="entry name" value="LytTR"/>
    <property type="match status" value="1"/>
</dbReference>
<keyword evidence="1" id="KW-1133">Transmembrane helix</keyword>
<dbReference type="InterPro" id="IPR012379">
    <property type="entry name" value="LytTR_MHYE"/>
</dbReference>
<protein>
    <submittedName>
        <fullName evidence="3">LytR/AlgR family response regulator transcription factor</fullName>
    </submittedName>
</protein>
<dbReference type="SMART" id="SM00850">
    <property type="entry name" value="LytTR"/>
    <property type="match status" value="1"/>
</dbReference>
<accession>A0ABV8UED0</accession>
<dbReference type="PIRSF" id="PIRSF031767">
    <property type="entry name" value="MHYE_LytTR"/>
    <property type="match status" value="1"/>
</dbReference>
<feature type="transmembrane region" description="Helical" evidence="1">
    <location>
        <begin position="67"/>
        <end position="92"/>
    </location>
</feature>
<dbReference type="Gene3D" id="2.40.50.1020">
    <property type="entry name" value="LytTr DNA-binding domain"/>
    <property type="match status" value="1"/>
</dbReference>
<dbReference type="Proteomes" id="UP001595776">
    <property type="component" value="Unassembled WGS sequence"/>
</dbReference>
<evidence type="ECO:0000256" key="1">
    <source>
        <dbReference type="SAM" id="Phobius"/>
    </source>
</evidence>
<dbReference type="PANTHER" id="PTHR37299:SF1">
    <property type="entry name" value="STAGE 0 SPORULATION PROTEIN A HOMOLOG"/>
    <property type="match status" value="1"/>
</dbReference>
<comment type="caution">
    <text evidence="3">The sequence shown here is derived from an EMBL/GenBank/DDBJ whole genome shotgun (WGS) entry which is preliminary data.</text>
</comment>
<organism evidence="3 4">
    <name type="scientific">Kordiimonas lipolytica</name>
    <dbReference type="NCBI Taxonomy" id="1662421"/>
    <lineage>
        <taxon>Bacteria</taxon>
        <taxon>Pseudomonadati</taxon>
        <taxon>Pseudomonadota</taxon>
        <taxon>Alphaproteobacteria</taxon>
        <taxon>Kordiimonadales</taxon>
        <taxon>Kordiimonadaceae</taxon>
        <taxon>Kordiimonas</taxon>
    </lineage>
</organism>
<feature type="transmembrane region" description="Helical" evidence="1">
    <location>
        <begin position="104"/>
        <end position="126"/>
    </location>
</feature>